<dbReference type="RefSeq" id="WP_156342703.1">
    <property type="nucleotide sequence ID" value="NZ_CACRSY010000016.1"/>
</dbReference>
<dbReference type="PANTHER" id="PTHR34138:SF1">
    <property type="entry name" value="CELL SHAPE-DETERMINING PROTEIN MREC"/>
    <property type="match status" value="1"/>
</dbReference>
<dbReference type="EMBL" id="CACRSY010000016">
    <property type="protein sequence ID" value="VYT27868.1"/>
    <property type="molecule type" value="Genomic_DNA"/>
</dbReference>
<evidence type="ECO:0000256" key="6">
    <source>
        <dbReference type="SAM" id="Coils"/>
    </source>
</evidence>
<protein>
    <recommendedName>
        <fullName evidence="2 5">Cell shape-determining protein MreC</fullName>
    </recommendedName>
    <alternativeName>
        <fullName evidence="4 5">Cell shape protein MreC</fullName>
    </alternativeName>
</protein>
<feature type="signal peptide" evidence="7">
    <location>
        <begin position="1"/>
        <end position="29"/>
    </location>
</feature>
<feature type="domain" description="Rod shape-determining protein MreC beta-barrel core" evidence="8">
    <location>
        <begin position="125"/>
        <end position="276"/>
    </location>
</feature>
<keyword evidence="7" id="KW-0732">Signal</keyword>
<dbReference type="PIRSF" id="PIRSF038471">
    <property type="entry name" value="MreC"/>
    <property type="match status" value="1"/>
</dbReference>
<evidence type="ECO:0000256" key="5">
    <source>
        <dbReference type="PIRNR" id="PIRNR038471"/>
    </source>
</evidence>
<evidence type="ECO:0000256" key="2">
    <source>
        <dbReference type="ARBA" id="ARBA00013855"/>
    </source>
</evidence>
<accession>A0A6N2VCH5</accession>
<dbReference type="Gene3D" id="2.40.10.350">
    <property type="entry name" value="Rod shape-determining protein MreC, domain 2"/>
    <property type="match status" value="1"/>
</dbReference>
<reference evidence="9" key="1">
    <citation type="submission" date="2019-11" db="EMBL/GenBank/DDBJ databases">
        <authorList>
            <person name="Feng L."/>
        </authorList>
    </citation>
    <scope>NUCLEOTIDE SEQUENCE</scope>
    <source>
        <strain evidence="9">BhanseniiLFYP23</strain>
    </source>
</reference>
<dbReference type="NCBIfam" id="TIGR00219">
    <property type="entry name" value="mreC"/>
    <property type="match status" value="1"/>
</dbReference>
<feature type="coiled-coil region" evidence="6">
    <location>
        <begin position="71"/>
        <end position="105"/>
    </location>
</feature>
<evidence type="ECO:0000256" key="4">
    <source>
        <dbReference type="ARBA" id="ARBA00032089"/>
    </source>
</evidence>
<evidence type="ECO:0000256" key="3">
    <source>
        <dbReference type="ARBA" id="ARBA00022960"/>
    </source>
</evidence>
<comment type="similarity">
    <text evidence="1 5">Belongs to the MreC family.</text>
</comment>
<evidence type="ECO:0000259" key="8">
    <source>
        <dbReference type="Pfam" id="PF04085"/>
    </source>
</evidence>
<sequence>MKKKRNWTFKSKHVLIAMGLICISLMIFAAAVKFPVAPLKNAAGYVIVPFQKGINQVGKVLDNATAGFQEKQTLVKENKKLQKKVDELTAENSRLTQGLTELERLQELYQLDQSYSEYDKVAANVISKDAGNWFSNFTIDKGTEDGIQKDCNVIAGSGLVGIVTEVGKNWATVRSIIDDTSNVSAMTMSTSDRCIVAGDLRLIDEGKLQFIHLKDEDNKIQEGEKIVTSDVSDKFLKGILIGYVSDIKEDPNNLTKTGTLTPAVDFEHLSEVLVIKELKQQKEETE</sequence>
<feature type="chain" id="PRO_5039453489" description="Cell shape-determining protein MreC" evidence="7">
    <location>
        <begin position="30"/>
        <end position="286"/>
    </location>
</feature>
<name>A0A6N2VCH5_BLAHA</name>
<evidence type="ECO:0000313" key="9">
    <source>
        <dbReference type="EMBL" id="VYT27868.1"/>
    </source>
</evidence>
<organism evidence="9">
    <name type="scientific">Blautia hansenii</name>
    <name type="common">Ruminococcus hansenii</name>
    <dbReference type="NCBI Taxonomy" id="1322"/>
    <lineage>
        <taxon>Bacteria</taxon>
        <taxon>Bacillati</taxon>
        <taxon>Bacillota</taxon>
        <taxon>Clostridia</taxon>
        <taxon>Lachnospirales</taxon>
        <taxon>Lachnospiraceae</taxon>
        <taxon>Blautia</taxon>
    </lineage>
</organism>
<dbReference type="GO" id="GO:0005886">
    <property type="term" value="C:plasma membrane"/>
    <property type="evidence" value="ECO:0007669"/>
    <property type="project" value="TreeGrafter"/>
</dbReference>
<evidence type="ECO:0000256" key="1">
    <source>
        <dbReference type="ARBA" id="ARBA00009369"/>
    </source>
</evidence>
<comment type="function">
    <text evidence="5">Involved in formation and maintenance of cell shape.</text>
</comment>
<keyword evidence="6" id="KW-0175">Coiled coil</keyword>
<dbReference type="InterPro" id="IPR042175">
    <property type="entry name" value="Cell/Rod_MreC_2"/>
</dbReference>
<gene>
    <name evidence="9" type="primary">mreC</name>
    <name evidence="9" type="ORF">BHLFYP23_00992</name>
</gene>
<dbReference type="PANTHER" id="PTHR34138">
    <property type="entry name" value="CELL SHAPE-DETERMINING PROTEIN MREC"/>
    <property type="match status" value="1"/>
</dbReference>
<dbReference type="InterPro" id="IPR007221">
    <property type="entry name" value="MreC"/>
</dbReference>
<proteinExistence type="inferred from homology"/>
<dbReference type="Gene3D" id="2.40.10.340">
    <property type="entry name" value="Rod shape-determining protein MreC, domain 1"/>
    <property type="match status" value="1"/>
</dbReference>
<dbReference type="GO" id="GO:0008360">
    <property type="term" value="P:regulation of cell shape"/>
    <property type="evidence" value="ECO:0007669"/>
    <property type="project" value="UniProtKB-KW"/>
</dbReference>
<evidence type="ECO:0000256" key="7">
    <source>
        <dbReference type="SAM" id="SignalP"/>
    </source>
</evidence>
<dbReference type="AlphaFoldDB" id="A0A6N2VCH5"/>
<dbReference type="InterPro" id="IPR055342">
    <property type="entry name" value="MreC_beta-barrel_core"/>
</dbReference>
<keyword evidence="3 5" id="KW-0133">Cell shape</keyword>
<dbReference type="InterPro" id="IPR042177">
    <property type="entry name" value="Cell/Rod_1"/>
</dbReference>
<dbReference type="Pfam" id="PF04085">
    <property type="entry name" value="MreC"/>
    <property type="match status" value="1"/>
</dbReference>